<organism evidence="2 3">
    <name type="scientific">Candidatus Thiodiazotropha taylori</name>
    <dbReference type="NCBI Taxonomy" id="2792791"/>
    <lineage>
        <taxon>Bacteria</taxon>
        <taxon>Pseudomonadati</taxon>
        <taxon>Pseudomonadota</taxon>
        <taxon>Gammaproteobacteria</taxon>
        <taxon>Chromatiales</taxon>
        <taxon>Sedimenticolaceae</taxon>
        <taxon>Candidatus Thiodiazotropha</taxon>
    </lineage>
</organism>
<evidence type="ECO:0000313" key="3">
    <source>
        <dbReference type="Proteomes" id="UP000886667"/>
    </source>
</evidence>
<evidence type="ECO:0000313" key="2">
    <source>
        <dbReference type="EMBL" id="MCG7949124.1"/>
    </source>
</evidence>
<gene>
    <name evidence="2" type="ORF">JAZ07_22535</name>
</gene>
<comment type="caution">
    <text evidence="2">The sequence shown here is derived from an EMBL/GenBank/DDBJ whole genome shotgun (WGS) entry which is preliminary data.</text>
</comment>
<feature type="region of interest" description="Disordered" evidence="1">
    <location>
        <begin position="23"/>
        <end position="44"/>
    </location>
</feature>
<proteinExistence type="predicted"/>
<evidence type="ECO:0000256" key="1">
    <source>
        <dbReference type="SAM" id="MobiDB-lite"/>
    </source>
</evidence>
<accession>A0A9E4N7S5</accession>
<name>A0A9E4N7S5_9GAMM</name>
<dbReference type="AlphaFoldDB" id="A0A9E4N7S5"/>
<dbReference type="EMBL" id="JAEPCM010000851">
    <property type="protein sequence ID" value="MCG7949124.1"/>
    <property type="molecule type" value="Genomic_DNA"/>
</dbReference>
<dbReference type="Proteomes" id="UP000886667">
    <property type="component" value="Unassembled WGS sequence"/>
</dbReference>
<reference evidence="2" key="1">
    <citation type="journal article" date="2021" name="Proc. Natl. Acad. Sci. U.S.A.">
        <title>Global biogeography of chemosynthetic symbionts reveals both localized and globally distributed symbiont groups. .</title>
        <authorList>
            <person name="Osvatic J.T."/>
            <person name="Wilkins L.G.E."/>
            <person name="Leibrecht L."/>
            <person name="Leray M."/>
            <person name="Zauner S."/>
            <person name="Polzin J."/>
            <person name="Camacho Y."/>
            <person name="Gros O."/>
            <person name="van Gils J.A."/>
            <person name="Eisen J.A."/>
            <person name="Petersen J.M."/>
            <person name="Yuen B."/>
        </authorList>
    </citation>
    <scope>NUCLEOTIDE SEQUENCE</scope>
    <source>
        <strain evidence="2">MAGclacostrist064TRANS</strain>
    </source>
</reference>
<feature type="compositionally biased region" description="Basic and acidic residues" evidence="1">
    <location>
        <begin position="23"/>
        <end position="34"/>
    </location>
</feature>
<sequence length="135" mass="16121">MKYKAYMTHEAFDEWKKNEQEYRKRLNEPGRDRIPGPGPTQQELDRAWKRVWESLSDAAKDRYNKRHYEFQAVYKPRYIVKALRAMAKNSTWGGLGDQMKLIGSVQMEVEQELGFNSWGERIPYDLTEHRSRCDC</sequence>
<protein>
    <submittedName>
        <fullName evidence="2">Uncharacterized protein</fullName>
    </submittedName>
</protein>